<feature type="transmembrane region" description="Helical" evidence="3">
    <location>
        <begin position="38"/>
        <end position="56"/>
    </location>
</feature>
<protein>
    <recommendedName>
        <fullName evidence="8">Major facilitator superfamily (MFS) profile domain-containing protein</fullName>
    </recommendedName>
</protein>
<dbReference type="InterPro" id="IPR042099">
    <property type="entry name" value="ANL_N_sf"/>
</dbReference>
<dbReference type="PANTHER" id="PTHR43201:SF8">
    <property type="entry name" value="ACYL-COA SYNTHETASE FAMILY MEMBER 3"/>
    <property type="match status" value="1"/>
</dbReference>
<dbReference type="InterPro" id="IPR000873">
    <property type="entry name" value="AMP-dep_synth/lig_dom"/>
</dbReference>
<dbReference type="GO" id="GO:0016020">
    <property type="term" value="C:membrane"/>
    <property type="evidence" value="ECO:0007669"/>
    <property type="project" value="UniProtKB-SubCell"/>
</dbReference>
<dbReference type="InterPro" id="IPR025110">
    <property type="entry name" value="AMP-bd_C"/>
</dbReference>
<dbReference type="PANTHER" id="PTHR43201">
    <property type="entry name" value="ACYL-COA SYNTHETASE"/>
    <property type="match status" value="1"/>
</dbReference>
<feature type="transmembrane region" description="Helical" evidence="3">
    <location>
        <begin position="76"/>
        <end position="95"/>
    </location>
</feature>
<dbReference type="SUPFAM" id="SSF56801">
    <property type="entry name" value="Acetyl-CoA synthetase-like"/>
    <property type="match status" value="1"/>
</dbReference>
<gene>
    <name evidence="6" type="ORF">B2J93_8357</name>
</gene>
<evidence type="ECO:0000256" key="3">
    <source>
        <dbReference type="SAM" id="Phobius"/>
    </source>
</evidence>
<dbReference type="Gene3D" id="1.20.1720.10">
    <property type="entry name" value="Multidrug resistance protein D"/>
    <property type="match status" value="1"/>
</dbReference>
<dbReference type="GO" id="GO:0031956">
    <property type="term" value="F:medium-chain fatty acid-CoA ligase activity"/>
    <property type="evidence" value="ECO:0007669"/>
    <property type="project" value="TreeGrafter"/>
</dbReference>
<dbReference type="SUPFAM" id="SSF103473">
    <property type="entry name" value="MFS general substrate transporter"/>
    <property type="match status" value="1"/>
</dbReference>
<dbReference type="Pfam" id="PF13193">
    <property type="entry name" value="AMP-binding_C"/>
    <property type="match status" value="1"/>
</dbReference>
<keyword evidence="3" id="KW-1133">Transmembrane helix</keyword>
<proteinExistence type="inferred from homology"/>
<dbReference type="AlphaFoldDB" id="A0A218ZCD6"/>
<dbReference type="Pfam" id="PF07690">
    <property type="entry name" value="MFS_1"/>
    <property type="match status" value="1"/>
</dbReference>
<dbReference type="Pfam" id="PF00501">
    <property type="entry name" value="AMP-binding"/>
    <property type="match status" value="1"/>
</dbReference>
<evidence type="ECO:0000256" key="1">
    <source>
        <dbReference type="ARBA" id="ARBA00004141"/>
    </source>
</evidence>
<evidence type="ECO:0008006" key="8">
    <source>
        <dbReference type="Google" id="ProtNLM"/>
    </source>
</evidence>
<comment type="subcellular location">
    <subcellularLocation>
        <location evidence="1">Membrane</location>
        <topology evidence="1">Multi-pass membrane protein</topology>
    </subcellularLocation>
</comment>
<evidence type="ECO:0000256" key="2">
    <source>
        <dbReference type="ARBA" id="ARBA00006432"/>
    </source>
</evidence>
<reference evidence="6 7" key="1">
    <citation type="submission" date="2017-04" db="EMBL/GenBank/DDBJ databases">
        <title>Draft genome sequence of Marssonina coronaria NL1: causal agent of apple blotch.</title>
        <authorList>
            <person name="Cheng Q."/>
        </authorList>
    </citation>
    <scope>NUCLEOTIDE SEQUENCE [LARGE SCALE GENOMIC DNA]</scope>
    <source>
        <strain evidence="6 7">NL1</strain>
    </source>
</reference>
<sequence length="818" mass="90139">MEADERTQLLAKPATDRALYSQQWDAEGAEPLRSSRPFGLWQTGALFGIMLAYANTSLVWATHETVASRFDSLKNSSWMMTSFTIGYCVTLPLYGRLSDKYGRLNPLIAAYGIFCIGCGFCGVGQTYWQVILGRVITGSGASGIISLASIVITDIAAPSDVAVLRSYVNVASTVGLASGGPLGGLLGGTIGWRWPFLGQVPIAAVCCLLTARGLRKFLPLLDQEDEQHIIDGPKPDFPEFDYPGAITLAIGLTSFLAVIDLQNQLSWTHPVILKKRNPRKVVLRDHSLGVTATAGQLLHSVLLLRQELHAAILNNGMYEGRKVGEDRFIFLIATPGWEYVVSMLTIFSLGAGISAQSVVIRPEDMIRLFKLANPLALLYAPALIKRVETIKELYAQDAIGMQMKLPFVEIRTDYPNGLGADTFNPNSLTWSSASQTGSLFFTSGTSGKQKGVVHSYKALLASARERIQTWSMTESDVILITKPGNWMGGIFGILPSLISGACLETCAGGFNHEWFWERISQGGVSIFDIAPTGYDRLAQYFEEHISILPPAQKQPYIQGMVEARVAGVTGSLLTKNTQKIWTEFRKGKPLLNLYGSTEVTLICNMKWDQAEYSDMCSVGPSVPGVEVKVVDGEMRIKAPTMFSRYISDDPAHNKNAFDSEGFFKTGDSVEYLGDCYRLHGRTNIDVLHFWGFTLHTAEIENALLSLPYISNAIVFPLDDPEYQERAAAVVQIKPSSLSKPSLKSLRQDLAKETGLFEFKQPTVIYWLQDGETIPETENGKISKREARKKFFGEGWRGSEAVEVLDLKGIEYWRMGGEC</sequence>
<evidence type="ECO:0000313" key="7">
    <source>
        <dbReference type="Proteomes" id="UP000242519"/>
    </source>
</evidence>
<dbReference type="EMBL" id="MZNU01000075">
    <property type="protein sequence ID" value="OWP05414.1"/>
    <property type="molecule type" value="Genomic_DNA"/>
</dbReference>
<evidence type="ECO:0000259" key="5">
    <source>
        <dbReference type="Pfam" id="PF13193"/>
    </source>
</evidence>
<feature type="transmembrane region" description="Helical" evidence="3">
    <location>
        <begin position="107"/>
        <end position="128"/>
    </location>
</feature>
<keyword evidence="7" id="KW-1185">Reference proteome</keyword>
<dbReference type="CDD" id="cd04433">
    <property type="entry name" value="AFD_class_I"/>
    <property type="match status" value="1"/>
</dbReference>
<comment type="similarity">
    <text evidence="2">Belongs to the ATP-dependent AMP-binding enzyme family.</text>
</comment>
<dbReference type="InterPro" id="IPR011701">
    <property type="entry name" value="MFS"/>
</dbReference>
<feature type="transmembrane region" description="Helical" evidence="3">
    <location>
        <begin position="134"/>
        <end position="155"/>
    </location>
</feature>
<comment type="caution">
    <text evidence="6">The sequence shown here is derived from an EMBL/GenBank/DDBJ whole genome shotgun (WGS) entry which is preliminary data.</text>
</comment>
<name>A0A218ZCD6_9HELO</name>
<dbReference type="GO" id="GO:0006631">
    <property type="term" value="P:fatty acid metabolic process"/>
    <property type="evidence" value="ECO:0007669"/>
    <property type="project" value="TreeGrafter"/>
</dbReference>
<dbReference type="InterPro" id="IPR036259">
    <property type="entry name" value="MFS_trans_sf"/>
</dbReference>
<feature type="domain" description="AMP-binding enzyme C-terminal" evidence="5">
    <location>
        <begin position="698"/>
        <end position="780"/>
    </location>
</feature>
<evidence type="ECO:0000313" key="6">
    <source>
        <dbReference type="EMBL" id="OWP05414.1"/>
    </source>
</evidence>
<dbReference type="Gene3D" id="3.30.300.30">
    <property type="match status" value="1"/>
</dbReference>
<dbReference type="Proteomes" id="UP000242519">
    <property type="component" value="Unassembled WGS sequence"/>
</dbReference>
<dbReference type="STRING" id="503106.A0A218ZCD6"/>
<feature type="domain" description="AMP-dependent synthetase/ligase" evidence="4">
    <location>
        <begin position="320"/>
        <end position="636"/>
    </location>
</feature>
<evidence type="ECO:0000259" key="4">
    <source>
        <dbReference type="Pfam" id="PF00501"/>
    </source>
</evidence>
<organism evidence="6 7">
    <name type="scientific">Diplocarpon coronariae</name>
    <dbReference type="NCBI Taxonomy" id="2795749"/>
    <lineage>
        <taxon>Eukaryota</taxon>
        <taxon>Fungi</taxon>
        <taxon>Dikarya</taxon>
        <taxon>Ascomycota</taxon>
        <taxon>Pezizomycotina</taxon>
        <taxon>Leotiomycetes</taxon>
        <taxon>Helotiales</taxon>
        <taxon>Drepanopezizaceae</taxon>
        <taxon>Diplocarpon</taxon>
    </lineage>
</organism>
<feature type="transmembrane region" description="Helical" evidence="3">
    <location>
        <begin position="167"/>
        <end position="186"/>
    </location>
</feature>
<dbReference type="InterPro" id="IPR045851">
    <property type="entry name" value="AMP-bd_C_sf"/>
</dbReference>
<dbReference type="GO" id="GO:0022857">
    <property type="term" value="F:transmembrane transporter activity"/>
    <property type="evidence" value="ECO:0007669"/>
    <property type="project" value="InterPro"/>
</dbReference>
<dbReference type="OrthoDB" id="6614653at2759"/>
<dbReference type="Gene3D" id="3.40.50.12780">
    <property type="entry name" value="N-terminal domain of ligase-like"/>
    <property type="match status" value="1"/>
</dbReference>
<keyword evidence="3" id="KW-0472">Membrane</keyword>
<accession>A0A218ZCD6</accession>
<keyword evidence="3" id="KW-0812">Transmembrane</keyword>
<dbReference type="InParanoid" id="A0A218ZCD6"/>